<dbReference type="Proteomes" id="UP001370758">
    <property type="component" value="Unassembled WGS sequence"/>
</dbReference>
<evidence type="ECO:0000313" key="3">
    <source>
        <dbReference type="Proteomes" id="UP001370758"/>
    </source>
</evidence>
<protein>
    <recommendedName>
        <fullName evidence="4">Major facilitator superfamily (MFS) profile domain-containing protein</fullName>
    </recommendedName>
</protein>
<comment type="caution">
    <text evidence="2">The sequence shown here is derived from an EMBL/GenBank/DDBJ whole genome shotgun (WGS) entry which is preliminary data.</text>
</comment>
<evidence type="ECO:0000313" key="2">
    <source>
        <dbReference type="EMBL" id="KAK6507779.1"/>
    </source>
</evidence>
<accession>A0AAV9WHD5</accession>
<reference evidence="2 3" key="1">
    <citation type="submission" date="2023-08" db="EMBL/GenBank/DDBJ databases">
        <authorList>
            <person name="Palmer J.M."/>
        </authorList>
    </citation>
    <scope>NUCLEOTIDE SEQUENCE [LARGE SCALE GENOMIC DNA]</scope>
    <source>
        <strain evidence="2 3">TWF481</strain>
    </source>
</reference>
<evidence type="ECO:0008006" key="4">
    <source>
        <dbReference type="Google" id="ProtNLM"/>
    </source>
</evidence>
<dbReference type="AlphaFoldDB" id="A0AAV9WHD5"/>
<proteinExistence type="predicted"/>
<gene>
    <name evidence="2" type="ORF">TWF481_006202</name>
</gene>
<sequence length="61" mass="6455">MDQKLDFAVVKLLDIEKTVASMGGQVRFLSALVCVLSATGAGMLGLFIPDLIGGTRKSRNT</sequence>
<keyword evidence="1" id="KW-1133">Transmembrane helix</keyword>
<keyword evidence="1" id="KW-0812">Transmembrane</keyword>
<organism evidence="2 3">
    <name type="scientific">Arthrobotrys musiformis</name>
    <dbReference type="NCBI Taxonomy" id="47236"/>
    <lineage>
        <taxon>Eukaryota</taxon>
        <taxon>Fungi</taxon>
        <taxon>Dikarya</taxon>
        <taxon>Ascomycota</taxon>
        <taxon>Pezizomycotina</taxon>
        <taxon>Orbiliomycetes</taxon>
        <taxon>Orbiliales</taxon>
        <taxon>Orbiliaceae</taxon>
        <taxon>Arthrobotrys</taxon>
    </lineage>
</organism>
<name>A0AAV9WHD5_9PEZI</name>
<dbReference type="EMBL" id="JAVHJL010000003">
    <property type="protein sequence ID" value="KAK6507779.1"/>
    <property type="molecule type" value="Genomic_DNA"/>
</dbReference>
<keyword evidence="3" id="KW-1185">Reference proteome</keyword>
<evidence type="ECO:0000256" key="1">
    <source>
        <dbReference type="SAM" id="Phobius"/>
    </source>
</evidence>
<keyword evidence="1" id="KW-0472">Membrane</keyword>
<feature type="transmembrane region" description="Helical" evidence="1">
    <location>
        <begin position="28"/>
        <end position="49"/>
    </location>
</feature>